<organism evidence="1 2">
    <name type="scientific">Succiniclasticum ruminis</name>
    <dbReference type="NCBI Taxonomy" id="40841"/>
    <lineage>
        <taxon>Bacteria</taxon>
        <taxon>Bacillati</taxon>
        <taxon>Bacillota</taxon>
        <taxon>Negativicutes</taxon>
        <taxon>Acidaminococcales</taxon>
        <taxon>Acidaminococcaceae</taxon>
        <taxon>Succiniclasticum</taxon>
    </lineage>
</organism>
<dbReference type="RefSeq" id="WP_093728942.1">
    <property type="nucleotide sequence ID" value="NZ_FMYW01000001.1"/>
</dbReference>
<proteinExistence type="predicted"/>
<dbReference type="AlphaFoldDB" id="A0A1G6HQM7"/>
<protein>
    <submittedName>
        <fullName evidence="1">Uncharacterized protein</fullName>
    </submittedName>
</protein>
<gene>
    <name evidence="1" type="ORF">SAMN04487864_101166</name>
</gene>
<keyword evidence="2" id="KW-1185">Reference proteome</keyword>
<accession>A0A1G6HQM7</accession>
<sequence>MDERFFDGHIHTGDGEGIFDKDATITSQEASSLFIEEWWNMIFRKIKIGDNEKAVMLLKKITDGKGTLEDCMVMIDFVMRTILYYNEQDFYTFHKSDFSEVKDGDIEEAEVEPKIEDSIMKEEDICDVEQRSDDETEPMTDAEWCTCTKEQNKNRAIIQELLKNYMDSMFLVTSIKNK</sequence>
<evidence type="ECO:0000313" key="2">
    <source>
        <dbReference type="Proteomes" id="UP000198943"/>
    </source>
</evidence>
<reference evidence="2" key="1">
    <citation type="submission" date="2016-10" db="EMBL/GenBank/DDBJ databases">
        <authorList>
            <person name="Varghese N."/>
            <person name="Submissions S."/>
        </authorList>
    </citation>
    <scope>NUCLEOTIDE SEQUENCE [LARGE SCALE GENOMIC DNA]</scope>
    <source>
        <strain evidence="2">DSM 11005</strain>
    </source>
</reference>
<evidence type="ECO:0000313" key="1">
    <source>
        <dbReference type="EMBL" id="SDB96458.1"/>
    </source>
</evidence>
<dbReference type="EMBL" id="FMYW01000001">
    <property type="protein sequence ID" value="SDB96458.1"/>
    <property type="molecule type" value="Genomic_DNA"/>
</dbReference>
<name>A0A1G6HQM7_9FIRM</name>
<dbReference type="Proteomes" id="UP000198943">
    <property type="component" value="Unassembled WGS sequence"/>
</dbReference>